<dbReference type="InterPro" id="IPR024318">
    <property type="entry name" value="Nro1/ETT1"/>
</dbReference>
<evidence type="ECO:0000256" key="1">
    <source>
        <dbReference type="ARBA" id="ARBA00004123"/>
    </source>
</evidence>
<feature type="region of interest" description="Disordered" evidence="6">
    <location>
        <begin position="91"/>
        <end position="120"/>
    </location>
</feature>
<evidence type="ECO:0000256" key="6">
    <source>
        <dbReference type="SAM" id="MobiDB-lite"/>
    </source>
</evidence>
<dbReference type="GO" id="GO:0005634">
    <property type="term" value="C:nucleus"/>
    <property type="evidence" value="ECO:0007669"/>
    <property type="project" value="UniProtKB-SubCell"/>
</dbReference>
<feature type="compositionally biased region" description="Polar residues" evidence="6">
    <location>
        <begin position="26"/>
        <end position="46"/>
    </location>
</feature>
<dbReference type="Proteomes" id="UP001383192">
    <property type="component" value="Unassembled WGS sequence"/>
</dbReference>
<comment type="similarity">
    <text evidence="2">Belongs to the ETT1 family.</text>
</comment>
<dbReference type="AlphaFoldDB" id="A0AAW0BD39"/>
<name>A0AAW0BD39_9AGAR</name>
<feature type="region of interest" description="Disordered" evidence="6">
    <location>
        <begin position="1"/>
        <end position="75"/>
    </location>
</feature>
<dbReference type="PANTHER" id="PTHR28290:SF1">
    <property type="entry name" value="ENHANCER OF TRANSLATION TERMINATION 1"/>
    <property type="match status" value="1"/>
</dbReference>
<keyword evidence="8" id="KW-1185">Reference proteome</keyword>
<comment type="caution">
    <text evidence="7">The sequence shown here is derived from an EMBL/GenBank/DDBJ whole genome shotgun (WGS) entry which is preliminary data.</text>
</comment>
<evidence type="ECO:0000256" key="3">
    <source>
        <dbReference type="ARBA" id="ARBA00023015"/>
    </source>
</evidence>
<keyword evidence="4" id="KW-0804">Transcription</keyword>
<accession>A0AAW0BD39</accession>
<dbReference type="GO" id="GO:2000640">
    <property type="term" value="P:positive regulation of SREBP signaling pathway"/>
    <property type="evidence" value="ECO:0007669"/>
    <property type="project" value="TreeGrafter"/>
</dbReference>
<keyword evidence="3" id="KW-0805">Transcription regulation</keyword>
<dbReference type="EMBL" id="JAYKXP010000144">
    <property type="protein sequence ID" value="KAK7022893.1"/>
    <property type="molecule type" value="Genomic_DNA"/>
</dbReference>
<evidence type="ECO:0000256" key="4">
    <source>
        <dbReference type="ARBA" id="ARBA00023163"/>
    </source>
</evidence>
<sequence length="551" mass="60416">MFAARRPPQTQTQAGKPKGLWRQRQKVQVTSSCDRNGTDFFASTSTSTRAPKRRRLSRSPSPSASSYSSFNSDSDQEGDDIYLWDYSAFSPSPSTTPPLSPVLPSSTPSARAKEKRPLKTSSICATSMARRQEQEEINEAFDKQDWQDLKELFGKATEAYDSKAADEALPLLRGVIHECHRCLSFYTDPVILFAPPPSVASPSSSSGSVRSSGSSKSSGKAPATAPMVSTDDDEEPDLPTSFHSIFGTALFLFGSLIAHSPDDILLAGEPHDPSIYWRAAIDVFEIGENLPSRTHASQGIHDTREDWRMAIVWGRTLVALVDERLTSRNAKPTQSGAEQDPFPLITRLRPPISSRTALTSSSSPNELMKLAMDQFSRGIFHMPHSSPSPSTHSFSREKELSTIGTEVLNVAEKMDLAEERRYWGAWADSVFGQIPSQLPVLALSRGRCNLIIGSAISETLEEDDLSAEALSSEEADEAREALEEAVTHFEVFLAAPGHEFEEEEEVKQLMAEALLTLANLTVDEVKREETYARVEDLGVAVGGVEGMDVDE</sequence>
<evidence type="ECO:0000256" key="2">
    <source>
        <dbReference type="ARBA" id="ARBA00007273"/>
    </source>
</evidence>
<evidence type="ECO:0000313" key="7">
    <source>
        <dbReference type="EMBL" id="KAK7022893.1"/>
    </source>
</evidence>
<gene>
    <name evidence="7" type="ORF">VNI00_016880</name>
</gene>
<organism evidence="7 8">
    <name type="scientific">Paramarasmius palmivorus</name>
    <dbReference type="NCBI Taxonomy" id="297713"/>
    <lineage>
        <taxon>Eukaryota</taxon>
        <taxon>Fungi</taxon>
        <taxon>Dikarya</taxon>
        <taxon>Basidiomycota</taxon>
        <taxon>Agaricomycotina</taxon>
        <taxon>Agaricomycetes</taxon>
        <taxon>Agaricomycetidae</taxon>
        <taxon>Agaricales</taxon>
        <taxon>Marasmiineae</taxon>
        <taxon>Marasmiaceae</taxon>
        <taxon>Paramarasmius</taxon>
    </lineage>
</organism>
<evidence type="ECO:0000313" key="8">
    <source>
        <dbReference type="Proteomes" id="UP001383192"/>
    </source>
</evidence>
<proteinExistence type="inferred from homology"/>
<protein>
    <submittedName>
        <fullName evidence="7">Uncharacterized protein</fullName>
    </submittedName>
</protein>
<keyword evidence="5" id="KW-0539">Nucleus</keyword>
<reference evidence="7 8" key="1">
    <citation type="submission" date="2024-01" db="EMBL/GenBank/DDBJ databases">
        <title>A draft genome for a cacao thread blight-causing isolate of Paramarasmius palmivorus.</title>
        <authorList>
            <person name="Baruah I.K."/>
            <person name="Bukari Y."/>
            <person name="Amoako-Attah I."/>
            <person name="Meinhardt L.W."/>
            <person name="Bailey B.A."/>
            <person name="Cohen S.P."/>
        </authorList>
    </citation>
    <scope>NUCLEOTIDE SEQUENCE [LARGE SCALE GENOMIC DNA]</scope>
    <source>
        <strain evidence="7 8">GH-12</strain>
    </source>
</reference>
<evidence type="ECO:0000256" key="5">
    <source>
        <dbReference type="ARBA" id="ARBA00023242"/>
    </source>
</evidence>
<feature type="compositionally biased region" description="Low complexity" evidence="6">
    <location>
        <begin position="200"/>
        <end position="226"/>
    </location>
</feature>
<feature type="region of interest" description="Disordered" evidence="6">
    <location>
        <begin position="197"/>
        <end position="236"/>
    </location>
</feature>
<dbReference type="PANTHER" id="PTHR28290">
    <property type="entry name" value="ENHANCER OF TRANSLATION TERMINATION 1"/>
    <property type="match status" value="1"/>
</dbReference>
<comment type="subcellular location">
    <subcellularLocation>
        <location evidence="1">Nucleus</location>
    </subcellularLocation>
</comment>
<feature type="compositionally biased region" description="Low complexity" evidence="6">
    <location>
        <begin position="58"/>
        <end position="73"/>
    </location>
</feature>